<evidence type="ECO:0000313" key="1">
    <source>
        <dbReference type="EMBL" id="KAJ3008922.1"/>
    </source>
</evidence>
<evidence type="ECO:0000313" key="2">
    <source>
        <dbReference type="Proteomes" id="UP001144978"/>
    </source>
</evidence>
<gene>
    <name evidence="1" type="ORF">NUW54_g2974</name>
</gene>
<organism evidence="1 2">
    <name type="scientific">Trametes sanguinea</name>
    <dbReference type="NCBI Taxonomy" id="158606"/>
    <lineage>
        <taxon>Eukaryota</taxon>
        <taxon>Fungi</taxon>
        <taxon>Dikarya</taxon>
        <taxon>Basidiomycota</taxon>
        <taxon>Agaricomycotina</taxon>
        <taxon>Agaricomycetes</taxon>
        <taxon>Polyporales</taxon>
        <taxon>Polyporaceae</taxon>
        <taxon>Trametes</taxon>
    </lineage>
</organism>
<comment type="caution">
    <text evidence="1">The sequence shown here is derived from an EMBL/GenBank/DDBJ whole genome shotgun (WGS) entry which is preliminary data.</text>
</comment>
<protein>
    <submittedName>
        <fullName evidence="1">Uncharacterized protein</fullName>
    </submittedName>
</protein>
<keyword evidence="2" id="KW-1185">Reference proteome</keyword>
<dbReference type="EMBL" id="JANSHE010000597">
    <property type="protein sequence ID" value="KAJ3008922.1"/>
    <property type="molecule type" value="Genomic_DNA"/>
</dbReference>
<accession>A0ACC1Q3Q4</accession>
<dbReference type="Proteomes" id="UP001144978">
    <property type="component" value="Unassembled WGS sequence"/>
</dbReference>
<sequence>MLPDIQEGPPAAWIQCYTSNCVGEEEVNQIIAALKNDGLVFDDQGALRWRDFPVKPNNANQQLTEKKDGSATTDTVLGTIINAVAKVPLPNLSASCRYEEEPYASKSELSGSQHHIDGCLRLINSMSPPAPKGSKALTSDIAVGFVYKCDSEKPAFECIINNRWKALDSAIHTLHLDCQRKHTYSITIEDNYMSLWYFSRSHSAKSHEFDMLVSVRLRASGCPCCCTRAFLSDFFTVEDLGYDGNIRQNSEWDQEAKEDRIRYVYRLDGRFFKTLECRDEYHDQFIVGRATHVWEVVEVTSFDDIAALPNAQRMVLRDVWLEHGSDTEREIQKKIFERCDALARDFPSENDARLKDVDDATRTLLHQRLKDGSYKQLFLTIEADYRGAVSKPRAEGFKPALHVFDEPGYYLNQEARAQTGVPREYNPKQRNFVVYQEVCLALHELGDLYDVVQALLDALLALQILFLVSWIHRDVSSGNILSFEGRGKLSDLEYAKEFNLSTGRRSADPKTCTPIFMAVEVYSGLNIYIEAPDLGDSEDSDQPDDPAPSRRAIRHNFQHDLESIFWVLIWLVFTHIPGQDRAGKTKALFHSKHPHFYMDRWHFLIDTGFCAENLESLRPELPSQIRRGLRKLRAILQSYYLSRGNSVGDVSTYSPIYGLFRDVLQTIATSVPRGTAYCRGDIALLAQLFSRPAVTSQTFLCRSSASCPPVGAGPTELQVTTRHPLSLRVCCLLARRTCGPWLSSERTKRPPSCKMTCHASLVSSAVRTCRRNRTAHLDDVRAGVRGVPALAERGGAELEEGAGGDGAGDVAAEARVSGGEVGEAERGGVEPAEVEVADDLGAEAREERVLRVEVGAEESTRRAAPIVAGYVWSRAAGSSIRDIKGYALDKDCRTGIKRTPRKRCTRFSLCVRPTDRMSPVGAVHAARTLDARLTLNVQQAKLALALYHPIFLPSLSKSPSEVLTAISGAWEKAGG</sequence>
<name>A0ACC1Q3Q4_9APHY</name>
<proteinExistence type="predicted"/>
<reference evidence="1" key="1">
    <citation type="submission" date="2022-08" db="EMBL/GenBank/DDBJ databases">
        <title>Genome Sequence of Pycnoporus sanguineus.</title>
        <authorList>
            <person name="Buettner E."/>
        </authorList>
    </citation>
    <scope>NUCLEOTIDE SEQUENCE</scope>
    <source>
        <strain evidence="1">CG-C14</strain>
    </source>
</reference>